<gene>
    <name evidence="7" type="ORF">DSCW_24430</name>
</gene>
<dbReference type="OrthoDB" id="9809646at2"/>
<feature type="transmembrane region" description="Helical" evidence="5">
    <location>
        <begin position="52"/>
        <end position="73"/>
    </location>
</feature>
<reference evidence="7 8" key="1">
    <citation type="submission" date="2019-11" db="EMBL/GenBank/DDBJ databases">
        <title>Comparative genomics of hydrocarbon-degrading Desulfosarcina strains.</title>
        <authorList>
            <person name="Watanabe M."/>
            <person name="Kojima H."/>
            <person name="Fukui M."/>
        </authorList>
    </citation>
    <scope>NUCLEOTIDE SEQUENCE [LARGE SCALE GENOMIC DNA]</scope>
    <source>
        <strain evidence="7 8">PP31</strain>
    </source>
</reference>
<dbReference type="Proteomes" id="UP000427769">
    <property type="component" value="Chromosome"/>
</dbReference>
<keyword evidence="4 5" id="KW-0472">Membrane</keyword>
<comment type="subcellular location">
    <subcellularLocation>
        <location evidence="1">Membrane</location>
        <topology evidence="1">Multi-pass membrane protein</topology>
    </subcellularLocation>
</comment>
<evidence type="ECO:0000256" key="2">
    <source>
        <dbReference type="ARBA" id="ARBA00022692"/>
    </source>
</evidence>
<sequence>MRLQNDNYRDRLWIFVRIGLGVVFLFSCAGKIADPRAFMDIVTHYRLLPPQLVWATAVFLPWVEALCGLALVFGRFEKGAALLVSVMMVVFIAVTLYNGYRGLDVACGCFSVSAKKPSNIALNTLRDLFILTAGLWVLFYTHRLHPQKAS</sequence>
<protein>
    <recommendedName>
        <fullName evidence="6">Methylamine utilisation protein MauE domain-containing protein</fullName>
    </recommendedName>
</protein>
<evidence type="ECO:0000259" key="6">
    <source>
        <dbReference type="Pfam" id="PF07291"/>
    </source>
</evidence>
<dbReference type="UniPathway" id="UPA00895"/>
<dbReference type="PROSITE" id="PS51257">
    <property type="entry name" value="PROKAR_LIPOPROTEIN"/>
    <property type="match status" value="1"/>
</dbReference>
<name>A0A5K7Z029_9BACT</name>
<evidence type="ECO:0000256" key="1">
    <source>
        <dbReference type="ARBA" id="ARBA00004141"/>
    </source>
</evidence>
<evidence type="ECO:0000256" key="4">
    <source>
        <dbReference type="ARBA" id="ARBA00023136"/>
    </source>
</evidence>
<feature type="transmembrane region" description="Helical" evidence="5">
    <location>
        <begin position="120"/>
        <end position="140"/>
    </location>
</feature>
<evidence type="ECO:0000256" key="3">
    <source>
        <dbReference type="ARBA" id="ARBA00022989"/>
    </source>
</evidence>
<dbReference type="RefSeq" id="WP_155303985.1">
    <property type="nucleotide sequence ID" value="NZ_AP021875.1"/>
</dbReference>
<evidence type="ECO:0000256" key="5">
    <source>
        <dbReference type="SAM" id="Phobius"/>
    </source>
</evidence>
<keyword evidence="3 5" id="KW-1133">Transmembrane helix</keyword>
<feature type="domain" description="Methylamine utilisation protein MauE" evidence="6">
    <location>
        <begin position="12"/>
        <end position="139"/>
    </location>
</feature>
<evidence type="ECO:0000313" key="7">
    <source>
        <dbReference type="EMBL" id="BBO75026.1"/>
    </source>
</evidence>
<organism evidence="7 8">
    <name type="scientific">Desulfosarcina widdelii</name>
    <dbReference type="NCBI Taxonomy" id="947919"/>
    <lineage>
        <taxon>Bacteria</taxon>
        <taxon>Pseudomonadati</taxon>
        <taxon>Thermodesulfobacteriota</taxon>
        <taxon>Desulfobacteria</taxon>
        <taxon>Desulfobacterales</taxon>
        <taxon>Desulfosarcinaceae</taxon>
        <taxon>Desulfosarcina</taxon>
    </lineage>
</organism>
<keyword evidence="2 5" id="KW-0812">Transmembrane</keyword>
<dbReference type="Pfam" id="PF07291">
    <property type="entry name" value="MauE"/>
    <property type="match status" value="1"/>
</dbReference>
<feature type="transmembrane region" description="Helical" evidence="5">
    <location>
        <begin position="12"/>
        <end position="32"/>
    </location>
</feature>
<accession>A0A5K7Z029</accession>
<dbReference type="GO" id="GO:0030416">
    <property type="term" value="P:methylamine metabolic process"/>
    <property type="evidence" value="ECO:0007669"/>
    <property type="project" value="InterPro"/>
</dbReference>
<dbReference type="AlphaFoldDB" id="A0A5K7Z029"/>
<dbReference type="EMBL" id="AP021875">
    <property type="protein sequence ID" value="BBO75026.1"/>
    <property type="molecule type" value="Genomic_DNA"/>
</dbReference>
<feature type="transmembrane region" description="Helical" evidence="5">
    <location>
        <begin position="80"/>
        <end position="100"/>
    </location>
</feature>
<dbReference type="InterPro" id="IPR009908">
    <property type="entry name" value="Methylamine_util_MauE"/>
</dbReference>
<dbReference type="GO" id="GO:0016020">
    <property type="term" value="C:membrane"/>
    <property type="evidence" value="ECO:0007669"/>
    <property type="project" value="UniProtKB-SubCell"/>
</dbReference>
<keyword evidence="8" id="KW-1185">Reference proteome</keyword>
<proteinExistence type="predicted"/>
<dbReference type="KEGG" id="dwd:DSCW_24430"/>
<evidence type="ECO:0000313" key="8">
    <source>
        <dbReference type="Proteomes" id="UP000427769"/>
    </source>
</evidence>